<sequence length="108" mass="12142">MRSTVMRRRESNLTLDGEEDVAVEIERVEQLWMVPDLFDQLWLTAAQQGELQLHLDQVQDAVGSCSSRCSRRNAVVPDAAPDAARDAGPLFGRHARMPVTFTHAVPWN</sequence>
<protein>
    <submittedName>
        <fullName evidence="1">Uncharacterized protein</fullName>
    </submittedName>
</protein>
<reference evidence="1" key="1">
    <citation type="submission" date="2021-02" db="EMBL/GenBank/DDBJ databases">
        <authorList>
            <person name="Palmer J.M."/>
        </authorList>
    </citation>
    <scope>NUCLEOTIDE SEQUENCE</scope>
    <source>
        <strain evidence="1">SCRP734</strain>
    </source>
</reference>
<keyword evidence="2" id="KW-1185">Reference proteome</keyword>
<dbReference type="Proteomes" id="UP000694044">
    <property type="component" value="Unassembled WGS sequence"/>
</dbReference>
<proteinExistence type="predicted"/>
<organism evidence="1 2">
    <name type="scientific">Phytophthora pseudosyringae</name>
    <dbReference type="NCBI Taxonomy" id="221518"/>
    <lineage>
        <taxon>Eukaryota</taxon>
        <taxon>Sar</taxon>
        <taxon>Stramenopiles</taxon>
        <taxon>Oomycota</taxon>
        <taxon>Peronosporomycetes</taxon>
        <taxon>Peronosporales</taxon>
        <taxon>Peronosporaceae</taxon>
        <taxon>Phytophthora</taxon>
    </lineage>
</organism>
<name>A0A8T1VTM8_9STRA</name>
<accession>A0A8T1VTM8</accession>
<dbReference type="OrthoDB" id="61479at2759"/>
<dbReference type="AlphaFoldDB" id="A0A8T1VTM8"/>
<evidence type="ECO:0000313" key="2">
    <source>
        <dbReference type="Proteomes" id="UP000694044"/>
    </source>
</evidence>
<comment type="caution">
    <text evidence="1">The sequence shown here is derived from an EMBL/GenBank/DDBJ whole genome shotgun (WGS) entry which is preliminary data.</text>
</comment>
<evidence type="ECO:0000313" key="1">
    <source>
        <dbReference type="EMBL" id="KAG7384541.1"/>
    </source>
</evidence>
<dbReference type="EMBL" id="JAGDFM010000145">
    <property type="protein sequence ID" value="KAG7384541.1"/>
    <property type="molecule type" value="Genomic_DNA"/>
</dbReference>
<gene>
    <name evidence="1" type="ORF">PHYPSEUDO_002529</name>
</gene>